<dbReference type="PANTHER" id="PTHR42354">
    <property type="entry name" value="C2H2-TYPE DOMAIN-CONTAINING PROTEIN"/>
    <property type="match status" value="1"/>
</dbReference>
<evidence type="ECO:0000313" key="3">
    <source>
        <dbReference type="Proteomes" id="UP000800035"/>
    </source>
</evidence>
<name>A0A6A5U1H0_9PLEO</name>
<feature type="region of interest" description="Disordered" evidence="1">
    <location>
        <begin position="385"/>
        <end position="440"/>
    </location>
</feature>
<dbReference type="OrthoDB" id="5309037at2759"/>
<feature type="compositionally biased region" description="Low complexity" evidence="1">
    <location>
        <begin position="191"/>
        <end position="200"/>
    </location>
</feature>
<sequence length="440" mass="49203">MQKPAVDPANVVQSLVYTLFDVFDATRDLYQTLRAKDKRDYEQSLRSRGYPAGRRSEYVNEEDLSGDESLVMDKAAVNRQFELGLREVGQDFAVGDVLTQTALQSHIIRLQSTVITTFLYGPTTPEPISKHLSTLVAASLEAGTNAVDALGTQRLRQLDMLPPTPRSAGRLSETRRNIAHVPPYPVTTGPSASSASTALARPGRSRSRHNRGDDHVSPYPAMTTIINSRPTVPRTDTESTAFSGPTAYDTESSPHTQCCLYALDLQRHPSQPLSSSITKESTPYCPHCKRTLQFSQAKSWEIYKDDLDRERERCFRVLNRFVVKCHRNSVDGGYCCVFCSRGSSVDTVCGDVKALIKHIWQDHSAAELELEEDIEEIVQRDALPRRRRSGKSAERRRDSGLGAGNRRSVSLEPSRGRGKRRVEREVETVEIRPSRASLRD</sequence>
<keyword evidence="3" id="KW-1185">Reference proteome</keyword>
<reference evidence="2" key="1">
    <citation type="journal article" date="2020" name="Stud. Mycol.">
        <title>101 Dothideomycetes genomes: a test case for predicting lifestyles and emergence of pathogens.</title>
        <authorList>
            <person name="Haridas S."/>
            <person name="Albert R."/>
            <person name="Binder M."/>
            <person name="Bloem J."/>
            <person name="Labutti K."/>
            <person name="Salamov A."/>
            <person name="Andreopoulos B."/>
            <person name="Baker S."/>
            <person name="Barry K."/>
            <person name="Bills G."/>
            <person name="Bluhm B."/>
            <person name="Cannon C."/>
            <person name="Castanera R."/>
            <person name="Culley D."/>
            <person name="Daum C."/>
            <person name="Ezra D."/>
            <person name="Gonzalez J."/>
            <person name="Henrissat B."/>
            <person name="Kuo A."/>
            <person name="Liang C."/>
            <person name="Lipzen A."/>
            <person name="Lutzoni F."/>
            <person name="Magnuson J."/>
            <person name="Mondo S."/>
            <person name="Nolan M."/>
            <person name="Ohm R."/>
            <person name="Pangilinan J."/>
            <person name="Park H.-J."/>
            <person name="Ramirez L."/>
            <person name="Alfaro M."/>
            <person name="Sun H."/>
            <person name="Tritt A."/>
            <person name="Yoshinaga Y."/>
            <person name="Zwiers L.-H."/>
            <person name="Turgeon B."/>
            <person name="Goodwin S."/>
            <person name="Spatafora J."/>
            <person name="Crous P."/>
            <person name="Grigoriev I."/>
        </authorList>
    </citation>
    <scope>NUCLEOTIDE SEQUENCE</scope>
    <source>
        <strain evidence="2">CBS 675.92</strain>
    </source>
</reference>
<evidence type="ECO:0000256" key="1">
    <source>
        <dbReference type="SAM" id="MobiDB-lite"/>
    </source>
</evidence>
<protein>
    <submittedName>
        <fullName evidence="2">Uncharacterized protein</fullName>
    </submittedName>
</protein>
<dbReference type="EMBL" id="ML976986">
    <property type="protein sequence ID" value="KAF1958685.1"/>
    <property type="molecule type" value="Genomic_DNA"/>
</dbReference>
<organism evidence="2 3">
    <name type="scientific">Byssothecium circinans</name>
    <dbReference type="NCBI Taxonomy" id="147558"/>
    <lineage>
        <taxon>Eukaryota</taxon>
        <taxon>Fungi</taxon>
        <taxon>Dikarya</taxon>
        <taxon>Ascomycota</taxon>
        <taxon>Pezizomycotina</taxon>
        <taxon>Dothideomycetes</taxon>
        <taxon>Pleosporomycetidae</taxon>
        <taxon>Pleosporales</taxon>
        <taxon>Massarineae</taxon>
        <taxon>Massarinaceae</taxon>
        <taxon>Byssothecium</taxon>
    </lineage>
</organism>
<dbReference type="Proteomes" id="UP000800035">
    <property type="component" value="Unassembled WGS sequence"/>
</dbReference>
<evidence type="ECO:0000313" key="2">
    <source>
        <dbReference type="EMBL" id="KAF1958685.1"/>
    </source>
</evidence>
<gene>
    <name evidence="2" type="ORF">CC80DRAFT_407659</name>
</gene>
<dbReference type="AlphaFoldDB" id="A0A6A5U1H0"/>
<feature type="region of interest" description="Disordered" evidence="1">
    <location>
        <begin position="160"/>
        <end position="249"/>
    </location>
</feature>
<feature type="compositionally biased region" description="Basic and acidic residues" evidence="1">
    <location>
        <begin position="422"/>
        <end position="440"/>
    </location>
</feature>
<feature type="compositionally biased region" description="Polar residues" evidence="1">
    <location>
        <begin position="238"/>
        <end position="249"/>
    </location>
</feature>
<accession>A0A6A5U1H0</accession>
<dbReference type="PANTHER" id="PTHR42354:SF1">
    <property type="entry name" value="C2H2-TYPE DOMAIN-CONTAINING PROTEIN"/>
    <property type="match status" value="1"/>
</dbReference>
<proteinExistence type="predicted"/>